<dbReference type="InterPro" id="IPR050767">
    <property type="entry name" value="Sel1_AlgK"/>
</dbReference>
<dbReference type="EMBL" id="MSLT01000012">
    <property type="protein sequence ID" value="OUD14621.1"/>
    <property type="molecule type" value="Genomic_DNA"/>
</dbReference>
<dbReference type="Pfam" id="PF08238">
    <property type="entry name" value="Sel1"/>
    <property type="match status" value="7"/>
</dbReference>
<name>A0A251X9H6_9GAMM</name>
<evidence type="ECO:0000313" key="2">
    <source>
        <dbReference type="EMBL" id="OUD14621.1"/>
    </source>
</evidence>
<sequence>MNSENALINFMARLTPQLGHYYGLAYRYCYEDPENSLVKLRVCASLLLALVCRHYDLPIHGSLWEQLQNEKLQTLIPPYILDRFNRLRVEGNRGAHPLEQVRAPIVAKKIALLTLEFTYQIAYWYCESLLGQSAQTIPLFQPPNPANSDRIYKDAIITEQAEAQYAIGLMFCQKIESVSTNLSETESPRQIWQQDAYYWLKKSADQNYPPALYQLGQLHLNSRGHLRNLKQAIALLKQAAELDYADALHQMGLFYFYGRLNEQVQYEHDYCQSLRYFTKAALQDHPGALNYLVQMYYEGLGVKQNVQKAFRYAQKAAEAGYASAQFKLAYLYQSGLGTPADEKLAFYWYQCAAQNGDADAQVVLFKYYSSGLWVEKNIHIALEWLHLAEAQHHAGACYYLALAYQRGIGVAVDMRRAALLFQRCLQFDEEKQYQTAAVELARIIHDNKNIVQALKIGRNQCCPCGSGLKYKKCCGENTG</sequence>
<dbReference type="AlphaFoldDB" id="A0A251X9H6"/>
<dbReference type="Pfam" id="PF02810">
    <property type="entry name" value="SEC-C"/>
    <property type="match status" value="1"/>
</dbReference>
<dbReference type="InterPro" id="IPR006597">
    <property type="entry name" value="Sel1-like"/>
</dbReference>
<dbReference type="PANTHER" id="PTHR11102">
    <property type="entry name" value="SEL-1-LIKE PROTEIN"/>
    <property type="match status" value="1"/>
</dbReference>
<dbReference type="Gene3D" id="1.25.40.10">
    <property type="entry name" value="Tetratricopeptide repeat domain"/>
    <property type="match status" value="2"/>
</dbReference>
<protein>
    <recommendedName>
        <fullName evidence="1">DUF4145 domain-containing protein</fullName>
    </recommendedName>
</protein>
<dbReference type="RefSeq" id="WP_176329826.1">
    <property type="nucleotide sequence ID" value="NZ_MSLT01000012.1"/>
</dbReference>
<dbReference type="InterPro" id="IPR011990">
    <property type="entry name" value="TPR-like_helical_dom_sf"/>
</dbReference>
<keyword evidence="3" id="KW-1185">Reference proteome</keyword>
<dbReference type="SUPFAM" id="SSF81901">
    <property type="entry name" value="HCP-like"/>
    <property type="match status" value="2"/>
</dbReference>
<dbReference type="InterPro" id="IPR025285">
    <property type="entry name" value="DUF4145"/>
</dbReference>
<organism evidence="2 3">
    <name type="scientific">Thioflexithrix psekupsensis</name>
    <dbReference type="NCBI Taxonomy" id="1570016"/>
    <lineage>
        <taxon>Bacteria</taxon>
        <taxon>Pseudomonadati</taxon>
        <taxon>Pseudomonadota</taxon>
        <taxon>Gammaproteobacteria</taxon>
        <taxon>Thiotrichales</taxon>
        <taxon>Thioflexithrix</taxon>
    </lineage>
</organism>
<dbReference type="InterPro" id="IPR004027">
    <property type="entry name" value="SEC_C_motif"/>
</dbReference>
<accession>A0A251X9H6</accession>
<reference evidence="2 3" key="1">
    <citation type="submission" date="2016-12" db="EMBL/GenBank/DDBJ databases">
        <title>Thioflexothrix psekupsii D3 genome sequencing and assembly.</title>
        <authorList>
            <person name="Fomenkov A."/>
            <person name="Vincze T."/>
            <person name="Grabovich M."/>
            <person name="Anton B.P."/>
            <person name="Dubinina G."/>
            <person name="Orlova M."/>
            <person name="Belousova E."/>
            <person name="Roberts R.J."/>
        </authorList>
    </citation>
    <scope>NUCLEOTIDE SEQUENCE [LARGE SCALE GENOMIC DNA]</scope>
    <source>
        <strain evidence="2">D3</strain>
    </source>
</reference>
<evidence type="ECO:0000313" key="3">
    <source>
        <dbReference type="Proteomes" id="UP000194798"/>
    </source>
</evidence>
<dbReference type="Pfam" id="PF13643">
    <property type="entry name" value="DUF4145"/>
    <property type="match status" value="1"/>
</dbReference>
<evidence type="ECO:0000259" key="1">
    <source>
        <dbReference type="Pfam" id="PF13643"/>
    </source>
</evidence>
<proteinExistence type="predicted"/>
<feature type="domain" description="DUF4145" evidence="1">
    <location>
        <begin position="25"/>
        <end position="101"/>
    </location>
</feature>
<dbReference type="PANTHER" id="PTHR11102:SF160">
    <property type="entry name" value="ERAD-ASSOCIATED E3 UBIQUITIN-PROTEIN LIGASE COMPONENT HRD3"/>
    <property type="match status" value="1"/>
</dbReference>
<comment type="caution">
    <text evidence="2">The sequence shown here is derived from an EMBL/GenBank/DDBJ whole genome shotgun (WGS) entry which is preliminary data.</text>
</comment>
<dbReference type="Proteomes" id="UP000194798">
    <property type="component" value="Unassembled WGS sequence"/>
</dbReference>
<gene>
    <name evidence="2" type="ORF">TPSD3_10090</name>
</gene>
<dbReference type="SMART" id="SM00671">
    <property type="entry name" value="SEL1"/>
    <property type="match status" value="7"/>
</dbReference>
<dbReference type="SUPFAM" id="SSF103642">
    <property type="entry name" value="Sec-C motif"/>
    <property type="match status" value="1"/>
</dbReference>